<dbReference type="AlphaFoldDB" id="A0A2A8CZU7"/>
<reference evidence="5 6" key="1">
    <citation type="submission" date="2017-10" db="EMBL/GenBank/DDBJ databases">
        <title>Draft genome of Longibacter Salinarum.</title>
        <authorList>
            <person name="Goh K.M."/>
            <person name="Shamsir M.S."/>
            <person name="Lim S.W."/>
        </authorList>
    </citation>
    <scope>NUCLEOTIDE SEQUENCE [LARGE SCALE GENOMIC DNA]</scope>
    <source>
        <strain evidence="5 6">KCTC 52045</strain>
    </source>
</reference>
<feature type="chain" id="PRO_5013151376" description="Choice-of-anchor B family protein" evidence="4">
    <location>
        <begin position="21"/>
        <end position="788"/>
    </location>
</feature>
<evidence type="ECO:0000313" key="5">
    <source>
        <dbReference type="EMBL" id="PEN14249.1"/>
    </source>
</evidence>
<comment type="caution">
    <text evidence="5">The sequence shown here is derived from an EMBL/GenBank/DDBJ whole genome shotgun (WGS) entry which is preliminary data.</text>
</comment>
<dbReference type="InterPro" id="IPR011048">
    <property type="entry name" value="Haem_d1_sf"/>
</dbReference>
<dbReference type="InterPro" id="IPR013519">
    <property type="entry name" value="Int_alpha_beta-p"/>
</dbReference>
<protein>
    <recommendedName>
        <fullName evidence="7">Choice-of-anchor B family protein</fullName>
    </recommendedName>
</protein>
<dbReference type="SMART" id="SM00191">
    <property type="entry name" value="Int_alpha"/>
    <property type="match status" value="6"/>
</dbReference>
<dbReference type="NCBIfam" id="TIGR04312">
    <property type="entry name" value="choice_anch_B"/>
    <property type="match status" value="1"/>
</dbReference>
<sequence>MRTFLLALVTALLFAPPSLAQRSGPFSSSLAIHGDDVLVGAPSHPHDSGRVYVFSKEDDGTWNQSSFVRAENGDLENGFGTSIAVSENRMIVGAPGAQAAYIFESDADGSWTQTAQLAPSDTTEGYGTRVAIDGSRAVVTAATSSGDGSAFIYERGTDGWSESAVLTGSEAREGSQFGASVALSGDHLLVGAPASRSGTVYAFQYDADTGTWSEAGQVTRDAIERGAQFGASLAMQRDSQNILRLLIGAPREGSRTGAAYTFVFDADADAWRADDRLLPFDGESPHAFGSSLAFDGESLWISAPGASDRSGAIYRFDKRDGDVWGSVRRIAANDVKPNIGLGASLAASNGLLVAGQPGAVNRTGTAAIFTPNADGNWAMSSVLDPGPYDVLSRHTGDKVRCEGGTAGRFSCEQVDMSAFLPVHEVGGGRGNGLNDIWGWTDPETGREYALVGRFNGTSFVDVTDPGAPKYVGNLPMTEGSRANVWRDMKVYKNHVYVVADNAGDHGMQVFDLTQLRDVTSDDMPVTFDQTAHYDNVNSAHNVVINEDTGYAYIVGAGGGGETCGGGLHMVDIRTPAEPSFAGCFADPSTGRTGTGYSHDAQCVVYNGPDTDHQGKEICFGANETAISIADVSDKENPKAISTGSYPDHAYVHQGWLDDEHQYYYVNDELDEINGLADNTRTLVWDVSDLDDPQLVKEYFLPERSSDHNLYIIDDVMYQSNYQSGLRMIDISNRTEPVEIGHFDTVPFGDNGPGFGGSWSNYPFFESGTIVVSSMNEGLFILKRSEQGL</sequence>
<dbReference type="InterPro" id="IPR028994">
    <property type="entry name" value="Integrin_alpha_N"/>
</dbReference>
<gene>
    <name evidence="5" type="ORF">CRI94_04210</name>
</gene>
<keyword evidence="2" id="KW-0677">Repeat</keyword>
<dbReference type="InterPro" id="IPR027589">
    <property type="entry name" value="Choice_anch_B"/>
</dbReference>
<name>A0A2A8CZU7_9BACT</name>
<dbReference type="InterPro" id="IPR013517">
    <property type="entry name" value="FG-GAP"/>
</dbReference>
<dbReference type="OrthoDB" id="9815940at2"/>
<accession>A0A2A8CZU7</accession>
<feature type="signal peptide" evidence="4">
    <location>
        <begin position="1"/>
        <end position="20"/>
    </location>
</feature>
<keyword evidence="6" id="KW-1185">Reference proteome</keyword>
<organism evidence="5 6">
    <name type="scientific">Longibacter salinarum</name>
    <dbReference type="NCBI Taxonomy" id="1850348"/>
    <lineage>
        <taxon>Bacteria</taxon>
        <taxon>Pseudomonadati</taxon>
        <taxon>Rhodothermota</taxon>
        <taxon>Rhodothermia</taxon>
        <taxon>Rhodothermales</taxon>
        <taxon>Salisaetaceae</taxon>
        <taxon>Longibacter</taxon>
    </lineage>
</organism>
<keyword evidence="3" id="KW-0325">Glycoprotein</keyword>
<evidence type="ECO:0000256" key="3">
    <source>
        <dbReference type="ARBA" id="ARBA00023180"/>
    </source>
</evidence>
<dbReference type="Pfam" id="PF14312">
    <property type="entry name" value="FG-GAP_2"/>
    <property type="match status" value="2"/>
</dbReference>
<dbReference type="SUPFAM" id="SSF69318">
    <property type="entry name" value="Integrin alpha N-terminal domain"/>
    <property type="match status" value="2"/>
</dbReference>
<dbReference type="PANTHER" id="PTHR38787:SF3">
    <property type="entry name" value="REGULATORY P DOMAIN-CONTAINING PROTEIN"/>
    <property type="match status" value="1"/>
</dbReference>
<dbReference type="RefSeq" id="WP_098074429.1">
    <property type="nucleotide sequence ID" value="NZ_PDEQ01000002.1"/>
</dbReference>
<proteinExistence type="predicted"/>
<evidence type="ECO:0000256" key="4">
    <source>
        <dbReference type="SAM" id="SignalP"/>
    </source>
</evidence>
<dbReference type="EMBL" id="PDEQ01000002">
    <property type="protein sequence ID" value="PEN14249.1"/>
    <property type="molecule type" value="Genomic_DNA"/>
</dbReference>
<dbReference type="PROSITE" id="PS51470">
    <property type="entry name" value="FG_GAP"/>
    <property type="match status" value="2"/>
</dbReference>
<dbReference type="Gene3D" id="2.130.10.130">
    <property type="entry name" value="Integrin alpha, N-terminal"/>
    <property type="match status" value="2"/>
</dbReference>
<dbReference type="SUPFAM" id="SSF51004">
    <property type="entry name" value="C-terminal (heme d1) domain of cytochrome cd1-nitrite reductase"/>
    <property type="match status" value="1"/>
</dbReference>
<evidence type="ECO:0008006" key="7">
    <source>
        <dbReference type="Google" id="ProtNLM"/>
    </source>
</evidence>
<keyword evidence="1 4" id="KW-0732">Signal</keyword>
<dbReference type="GO" id="GO:0005576">
    <property type="term" value="C:extracellular region"/>
    <property type="evidence" value="ECO:0007669"/>
    <property type="project" value="TreeGrafter"/>
</dbReference>
<dbReference type="InterPro" id="IPR013211">
    <property type="entry name" value="LVIVD"/>
</dbReference>
<evidence type="ECO:0000256" key="1">
    <source>
        <dbReference type="ARBA" id="ARBA00022729"/>
    </source>
</evidence>
<dbReference type="PANTHER" id="PTHR38787">
    <property type="entry name" value="REGULATORY P DOMAIN-CONTAINING PROTEIN"/>
    <property type="match status" value="1"/>
</dbReference>
<evidence type="ECO:0000256" key="2">
    <source>
        <dbReference type="ARBA" id="ARBA00022737"/>
    </source>
</evidence>
<evidence type="ECO:0000313" key="6">
    <source>
        <dbReference type="Proteomes" id="UP000220102"/>
    </source>
</evidence>
<dbReference type="Proteomes" id="UP000220102">
    <property type="component" value="Unassembled WGS sequence"/>
</dbReference>
<dbReference type="Pfam" id="PF08309">
    <property type="entry name" value="LVIVD"/>
    <property type="match status" value="1"/>
</dbReference>